<dbReference type="Gene3D" id="1.10.630.10">
    <property type="entry name" value="Cytochrome P450"/>
    <property type="match status" value="1"/>
</dbReference>
<evidence type="ECO:0000256" key="2">
    <source>
        <dbReference type="SAM" id="Phobius"/>
    </source>
</evidence>
<dbReference type="Proteomes" id="UP000298138">
    <property type="component" value="Unassembled WGS sequence"/>
</dbReference>
<dbReference type="GO" id="GO:0005506">
    <property type="term" value="F:iron ion binding"/>
    <property type="evidence" value="ECO:0007669"/>
    <property type="project" value="InterPro"/>
</dbReference>
<dbReference type="SUPFAM" id="SSF48264">
    <property type="entry name" value="Cytochrome P450"/>
    <property type="match status" value="1"/>
</dbReference>
<dbReference type="InterPro" id="IPR001128">
    <property type="entry name" value="Cyt_P450"/>
</dbReference>
<dbReference type="PRINTS" id="PR00385">
    <property type="entry name" value="P450"/>
</dbReference>
<protein>
    <submittedName>
        <fullName evidence="3">Cytochrome P450</fullName>
    </submittedName>
</protein>
<keyword evidence="1" id="KW-0408">Iron</keyword>
<dbReference type="InterPro" id="IPR036396">
    <property type="entry name" value="Cyt_P450_sf"/>
</dbReference>
<keyword evidence="1" id="KW-0479">Metal-binding</keyword>
<dbReference type="InParanoid" id="A0A4S2MS46"/>
<dbReference type="GO" id="GO:0020037">
    <property type="term" value="F:heme binding"/>
    <property type="evidence" value="ECO:0007669"/>
    <property type="project" value="InterPro"/>
</dbReference>
<dbReference type="PRINTS" id="PR00463">
    <property type="entry name" value="EP450I"/>
</dbReference>
<evidence type="ECO:0000313" key="4">
    <source>
        <dbReference type="Proteomes" id="UP000298138"/>
    </source>
</evidence>
<keyword evidence="2" id="KW-0472">Membrane</keyword>
<dbReference type="PANTHER" id="PTHR24305">
    <property type="entry name" value="CYTOCHROME P450"/>
    <property type="match status" value="1"/>
</dbReference>
<dbReference type="CDD" id="cd11062">
    <property type="entry name" value="CYP58-like"/>
    <property type="match status" value="1"/>
</dbReference>
<evidence type="ECO:0000313" key="3">
    <source>
        <dbReference type="EMBL" id="TGZ78297.1"/>
    </source>
</evidence>
<feature type="transmembrane region" description="Helical" evidence="2">
    <location>
        <begin position="14"/>
        <end position="35"/>
    </location>
</feature>
<dbReference type="GO" id="GO:0016705">
    <property type="term" value="F:oxidoreductase activity, acting on paired donors, with incorporation or reduction of molecular oxygen"/>
    <property type="evidence" value="ECO:0007669"/>
    <property type="project" value="InterPro"/>
</dbReference>
<feature type="binding site" description="axial binding residue" evidence="1">
    <location>
        <position position="464"/>
    </location>
    <ligand>
        <name>heme</name>
        <dbReference type="ChEBI" id="CHEBI:30413"/>
    </ligand>
    <ligandPart>
        <name>Fe</name>
        <dbReference type="ChEBI" id="CHEBI:18248"/>
    </ligandPart>
</feature>
<dbReference type="STRING" id="341454.A0A4S2MS46"/>
<dbReference type="GO" id="GO:0004497">
    <property type="term" value="F:monooxygenase activity"/>
    <property type="evidence" value="ECO:0007669"/>
    <property type="project" value="InterPro"/>
</dbReference>
<keyword evidence="2" id="KW-0812">Transmembrane</keyword>
<dbReference type="FunCoup" id="A0A4S2MS46">
    <property type="interactions" value="1452"/>
</dbReference>
<keyword evidence="1" id="KW-0349">Heme</keyword>
<dbReference type="InterPro" id="IPR002401">
    <property type="entry name" value="Cyt_P450_E_grp-I"/>
</dbReference>
<gene>
    <name evidence="3" type="ORF">EX30DRAFT_162579</name>
</gene>
<dbReference type="InterPro" id="IPR050121">
    <property type="entry name" value="Cytochrome_P450_monoxygenase"/>
</dbReference>
<keyword evidence="4" id="KW-1185">Reference proteome</keyword>
<proteinExistence type="predicted"/>
<dbReference type="AlphaFoldDB" id="A0A4S2MS46"/>
<evidence type="ECO:0000256" key="1">
    <source>
        <dbReference type="PIRSR" id="PIRSR602401-1"/>
    </source>
</evidence>
<keyword evidence="2" id="KW-1133">Transmembrane helix</keyword>
<name>A0A4S2MS46_9PEZI</name>
<comment type="cofactor">
    <cofactor evidence="1">
        <name>heme</name>
        <dbReference type="ChEBI" id="CHEBI:30413"/>
    </cofactor>
</comment>
<accession>A0A4S2MS46</accession>
<sequence>MGILKLSGYTVPELIGGAVVLSVLYALTLAVYRLFFHPLAKIPGAPLSKITYNREVYYAFFRNGRWPQQYSKDHEKYGPIIRLNPDEVHISDPEFYNSIYYMGTKFTKPGFFYGAWGIKSIMTAQSNSVHRFLRAPLEGLFARPSILAMNPMLQEKVDYLVDRATKVSNTSNGKLNIHAVTRAFTVDVIMEMCIGKGLDMLRREDLGKPYLDAVTGKSVLLWVADMYLSRWLKVDAPISRTVRLIPRKWIKKMEPTDIGFFYLYLMGEDEVTRLASLSPEELEKETYGPGKRTNIFKELLKPGIREKRNLSLEYMVDESFFILAAGLETTACTMTKTIYNILRNPDVHEKLFQELKEAFPDINTPMPYAQLDCLPYFSACIKEGLRCGDAVPMRLPRVVPEGGIKYKDYYLPAGTMVSMSAYMQHRDATVFPDPEKFDPSRWLGEEGLQRETYLVALSKGSRSCLGRQLAYAELYMAIAALFRRFEMKLVDVDDKDMVLQHIYIGSFHSNSQRPCKVTLVKRTE</sequence>
<dbReference type="Pfam" id="PF00067">
    <property type="entry name" value="p450"/>
    <property type="match status" value="1"/>
</dbReference>
<dbReference type="EMBL" id="ML220143">
    <property type="protein sequence ID" value="TGZ78297.1"/>
    <property type="molecule type" value="Genomic_DNA"/>
</dbReference>
<dbReference type="PANTHER" id="PTHR24305:SF152">
    <property type="entry name" value="P450, PUTATIVE (EUROFUNG)-RELATED"/>
    <property type="match status" value="1"/>
</dbReference>
<reference evidence="3 4" key="1">
    <citation type="submission" date="2019-04" db="EMBL/GenBank/DDBJ databases">
        <title>Comparative genomics and transcriptomics to analyze fruiting body development in filamentous ascomycetes.</title>
        <authorList>
            <consortium name="DOE Joint Genome Institute"/>
            <person name="Lutkenhaus R."/>
            <person name="Traeger S."/>
            <person name="Breuer J."/>
            <person name="Kuo A."/>
            <person name="Lipzen A."/>
            <person name="Pangilinan J."/>
            <person name="Dilworth D."/>
            <person name="Sandor L."/>
            <person name="Poggeler S."/>
            <person name="Barry K."/>
            <person name="Grigoriev I.V."/>
            <person name="Nowrousian M."/>
        </authorList>
    </citation>
    <scope>NUCLEOTIDE SEQUENCE [LARGE SCALE GENOMIC DNA]</scope>
    <source>
        <strain evidence="3 4">CBS 389.68</strain>
    </source>
</reference>
<organism evidence="3 4">
    <name type="scientific">Ascodesmis nigricans</name>
    <dbReference type="NCBI Taxonomy" id="341454"/>
    <lineage>
        <taxon>Eukaryota</taxon>
        <taxon>Fungi</taxon>
        <taxon>Dikarya</taxon>
        <taxon>Ascomycota</taxon>
        <taxon>Pezizomycotina</taxon>
        <taxon>Pezizomycetes</taxon>
        <taxon>Pezizales</taxon>
        <taxon>Ascodesmidaceae</taxon>
        <taxon>Ascodesmis</taxon>
    </lineage>
</organism>
<dbReference type="OrthoDB" id="3945418at2759"/>